<dbReference type="GO" id="GO:0016747">
    <property type="term" value="F:acyltransferase activity, transferring groups other than amino-acyl groups"/>
    <property type="evidence" value="ECO:0007669"/>
    <property type="project" value="InterPro"/>
</dbReference>
<dbReference type="Gene3D" id="3.40.47.10">
    <property type="match status" value="1"/>
</dbReference>
<dbReference type="RefSeq" id="WP_132113625.1">
    <property type="nucleotide sequence ID" value="NZ_SLWS01000002.1"/>
</dbReference>
<organism evidence="3 4">
    <name type="scientific">Actinocrispum wychmicini</name>
    <dbReference type="NCBI Taxonomy" id="1213861"/>
    <lineage>
        <taxon>Bacteria</taxon>
        <taxon>Bacillati</taxon>
        <taxon>Actinomycetota</taxon>
        <taxon>Actinomycetes</taxon>
        <taxon>Pseudonocardiales</taxon>
        <taxon>Pseudonocardiaceae</taxon>
        <taxon>Actinocrispum</taxon>
    </lineage>
</organism>
<comment type="caution">
    <text evidence="3">The sequence shown here is derived from an EMBL/GenBank/DDBJ whole genome shotgun (WGS) entry which is preliminary data.</text>
</comment>
<dbReference type="PIRSF" id="PIRSF000429">
    <property type="entry name" value="Ac-CoA_Ac_transf"/>
    <property type="match status" value="1"/>
</dbReference>
<keyword evidence="3" id="KW-0808">Transferase</keyword>
<dbReference type="InterPro" id="IPR016039">
    <property type="entry name" value="Thiolase-like"/>
</dbReference>
<evidence type="ECO:0000259" key="1">
    <source>
        <dbReference type="Pfam" id="PF00108"/>
    </source>
</evidence>
<dbReference type="Pfam" id="PF00108">
    <property type="entry name" value="Thiolase_N"/>
    <property type="match status" value="1"/>
</dbReference>
<sequence>MGSHGLKNQIAIVGMGCTRFGHHRDRGLDDLLVEAAVAAFDSAGVRQDQVDAYWLGTFGSGVAGTTLSRPLKIGYKPVSRNENYCATGSDAFRNACYAVASGAYDVALAIGAEHMSDPGIAGIPFTHPFSDGTRLDISAPGSYSYLFTAYAHKYGVSETDLKDAISHVAWKNHDNGAGNPRAHLRTRVSKEALATAPPLAGNLSLFDCGGLSDGAAAAVVVRAEDAEKYTDRPIYLRGMSFVTGPGTGAMDPGYDFSTFPEVVASRREAFGQAGVGSPDRIGMAEVHDCFTITELILMEDLGFADRGTAWKEILAGTFDRDGALPVNPDGGLKSFGHPLGASGIRMIFECWSQLRGEAADRQLDLTGKYAVTQNLGGYPGECVSFVSVWGAERG</sequence>
<dbReference type="Proteomes" id="UP000295680">
    <property type="component" value="Unassembled WGS sequence"/>
</dbReference>
<gene>
    <name evidence="3" type="ORF">EV192_102243</name>
</gene>
<dbReference type="AlphaFoldDB" id="A0A4R2JXM4"/>
<dbReference type="SUPFAM" id="SSF53901">
    <property type="entry name" value="Thiolase-like"/>
    <property type="match status" value="1"/>
</dbReference>
<evidence type="ECO:0000313" key="4">
    <source>
        <dbReference type="Proteomes" id="UP000295680"/>
    </source>
</evidence>
<evidence type="ECO:0000313" key="3">
    <source>
        <dbReference type="EMBL" id="TCO62106.1"/>
    </source>
</evidence>
<reference evidence="3 4" key="1">
    <citation type="submission" date="2019-03" db="EMBL/GenBank/DDBJ databases">
        <title>Genomic Encyclopedia of Type Strains, Phase IV (KMG-IV): sequencing the most valuable type-strain genomes for metagenomic binning, comparative biology and taxonomic classification.</title>
        <authorList>
            <person name="Goeker M."/>
        </authorList>
    </citation>
    <scope>NUCLEOTIDE SEQUENCE [LARGE SCALE GENOMIC DNA]</scope>
    <source>
        <strain evidence="3 4">DSM 45934</strain>
    </source>
</reference>
<dbReference type="InterPro" id="IPR002155">
    <property type="entry name" value="Thiolase"/>
</dbReference>
<proteinExistence type="predicted"/>
<dbReference type="Pfam" id="PF22691">
    <property type="entry name" value="Thiolase_C_1"/>
    <property type="match status" value="1"/>
</dbReference>
<dbReference type="EMBL" id="SLWS01000002">
    <property type="protein sequence ID" value="TCO62106.1"/>
    <property type="molecule type" value="Genomic_DNA"/>
</dbReference>
<evidence type="ECO:0000259" key="2">
    <source>
        <dbReference type="Pfam" id="PF22691"/>
    </source>
</evidence>
<dbReference type="PANTHER" id="PTHR42870:SF6">
    <property type="entry name" value="ACETYL-COA C-ACYLTRANSFERASE"/>
    <property type="match status" value="1"/>
</dbReference>
<protein>
    <submittedName>
        <fullName evidence="3">Acetyl-CoA C-acetyltransferase</fullName>
    </submittedName>
</protein>
<accession>A0A4R2JXM4</accession>
<dbReference type="NCBIfam" id="NF004810">
    <property type="entry name" value="PRK06157.1"/>
    <property type="match status" value="1"/>
</dbReference>
<dbReference type="OrthoDB" id="9785768at2"/>
<feature type="domain" description="Thiolase N-terminal" evidence="1">
    <location>
        <begin position="10"/>
        <end position="141"/>
    </location>
</feature>
<feature type="domain" description="Thiolase C-terminal" evidence="2">
    <location>
        <begin position="259"/>
        <end position="378"/>
    </location>
</feature>
<dbReference type="InterPro" id="IPR055140">
    <property type="entry name" value="Thiolase_C_2"/>
</dbReference>
<name>A0A4R2JXM4_9PSEU</name>
<keyword evidence="4" id="KW-1185">Reference proteome</keyword>
<dbReference type="PANTHER" id="PTHR42870">
    <property type="entry name" value="ACETYL-COA C-ACETYLTRANSFERASE"/>
    <property type="match status" value="1"/>
</dbReference>
<dbReference type="InterPro" id="IPR020616">
    <property type="entry name" value="Thiolase_N"/>
</dbReference>
<dbReference type="CDD" id="cd00829">
    <property type="entry name" value="SCP-x_thiolase"/>
    <property type="match status" value="1"/>
</dbReference>